<dbReference type="EMBL" id="CP043732">
    <property type="protein sequence ID" value="QMU96300.1"/>
    <property type="molecule type" value="Genomic_DNA"/>
</dbReference>
<evidence type="ECO:0000313" key="2">
    <source>
        <dbReference type="Proteomes" id="UP000515708"/>
    </source>
</evidence>
<proteinExistence type="predicted"/>
<name>A0A7D8A6Z6_9MICO</name>
<dbReference type="RefSeq" id="WP_182254525.1">
    <property type="nucleotide sequence ID" value="NZ_CP043732.1"/>
</dbReference>
<accession>A0A7D8A6Z6</accession>
<reference evidence="1 2" key="1">
    <citation type="journal article" date="2020" name="Front. Microbiol.">
        <title>Design of Bacterial Strain-Specific qPCR Assays Using NGS Data and Publicly Available Resources and Its Application to Track Biocontrol Strains.</title>
        <authorList>
            <person name="Hernandez I."/>
            <person name="Sant C."/>
            <person name="Martinez R."/>
            <person name="Fernandez C."/>
        </authorList>
    </citation>
    <scope>NUCLEOTIDE SEQUENCE [LARGE SCALE GENOMIC DNA]</scope>
    <source>
        <strain evidence="1 2">B24</strain>
    </source>
</reference>
<dbReference type="AlphaFoldDB" id="A0A7D8A6Z6"/>
<dbReference type="Proteomes" id="UP000515708">
    <property type="component" value="Chromosome"/>
</dbReference>
<protein>
    <submittedName>
        <fullName evidence="1">Uncharacterized protein</fullName>
    </submittedName>
</protein>
<sequence length="80" mass="8925">MVDIIDPHLDHGDSRDKWRGLAEYAADHSDVIRRAVAVVRIGETDWGLDLSKPSIREALNDPDVSLDELFQSKGSRRIAG</sequence>
<evidence type="ECO:0000313" key="1">
    <source>
        <dbReference type="EMBL" id="QMU96300.1"/>
    </source>
</evidence>
<organism evidence="1 2">
    <name type="scientific">Microbacterium esteraromaticum</name>
    <dbReference type="NCBI Taxonomy" id="57043"/>
    <lineage>
        <taxon>Bacteria</taxon>
        <taxon>Bacillati</taxon>
        <taxon>Actinomycetota</taxon>
        <taxon>Actinomycetes</taxon>
        <taxon>Micrococcales</taxon>
        <taxon>Microbacteriaceae</taxon>
        <taxon>Microbacterium</taxon>
    </lineage>
</organism>
<gene>
    <name evidence="1" type="ORF">FVO59_03060</name>
</gene>